<dbReference type="InterPro" id="IPR010795">
    <property type="entry name" value="Prenylcys_lyase"/>
</dbReference>
<name>A0A401QAS9_SCYTO</name>
<comment type="catalytic activity">
    <reaction evidence="13">
        <text>[(2E,6E,10E)-geranylgeranyl]-L-cysteine + O2 + H2O = (2E,6E,10E)-geranylgeranial + L-cysteine + H2O2</text>
        <dbReference type="Rhea" id="RHEA:70407"/>
        <dbReference type="ChEBI" id="CHEBI:15377"/>
        <dbReference type="ChEBI" id="CHEBI:15379"/>
        <dbReference type="ChEBI" id="CHEBI:16240"/>
        <dbReference type="ChEBI" id="CHEBI:35235"/>
        <dbReference type="ChEBI" id="CHEBI:189549"/>
        <dbReference type="ChEBI" id="CHEBI:189554"/>
        <dbReference type="EC" id="1.8.3.5"/>
    </reaction>
    <physiologicalReaction direction="left-to-right" evidence="13">
        <dbReference type="Rhea" id="RHEA:70408"/>
    </physiologicalReaction>
</comment>
<dbReference type="AlphaFoldDB" id="A0A401QAS9"/>
<dbReference type="Pfam" id="PF07156">
    <property type="entry name" value="Prenylcys_lyase"/>
    <property type="match status" value="1"/>
</dbReference>
<comment type="cofactor">
    <cofactor evidence="1">
        <name>FAD</name>
        <dbReference type="ChEBI" id="CHEBI:57692"/>
    </cofactor>
</comment>
<dbReference type="OMA" id="PACARVW"/>
<evidence type="ECO:0000256" key="1">
    <source>
        <dbReference type="ARBA" id="ARBA00001974"/>
    </source>
</evidence>
<dbReference type="GO" id="GO:0030327">
    <property type="term" value="P:prenylated protein catabolic process"/>
    <property type="evidence" value="ECO:0007669"/>
    <property type="project" value="TreeGrafter"/>
</dbReference>
<keyword evidence="6" id="KW-0325">Glycoprotein</keyword>
<dbReference type="GO" id="GO:0001735">
    <property type="term" value="F:prenylcysteine oxidase activity"/>
    <property type="evidence" value="ECO:0007669"/>
    <property type="project" value="UniProtKB-EC"/>
</dbReference>
<comment type="subcellular location">
    <subcellularLocation>
        <location evidence="2">Lysosome</location>
    </subcellularLocation>
</comment>
<evidence type="ECO:0000256" key="9">
    <source>
        <dbReference type="ARBA" id="ARBA00040608"/>
    </source>
</evidence>
<evidence type="ECO:0000259" key="14">
    <source>
        <dbReference type="Pfam" id="PF07156"/>
    </source>
</evidence>
<dbReference type="Proteomes" id="UP000288216">
    <property type="component" value="Unassembled WGS sequence"/>
</dbReference>
<dbReference type="EC" id="1.8.3.5" evidence="8"/>
<evidence type="ECO:0000256" key="6">
    <source>
        <dbReference type="ARBA" id="ARBA00023180"/>
    </source>
</evidence>
<evidence type="ECO:0000256" key="11">
    <source>
        <dbReference type="ARBA" id="ARBA00047616"/>
    </source>
</evidence>
<accession>A0A401QAS9</accession>
<keyword evidence="4" id="KW-0274">FAD</keyword>
<comment type="function">
    <text evidence="10">Prenylcysteine oxidase that cleaves the thioether bond of prenyl-L-cysteines, such as farnesylcysteine and geranylgeranylcysteine. Only active against free prenylcysteines and not prenylcysteine residues within prenylated proteins or peptides. Involved in the final step in the degradation of prenylated proteins, by degrading prenylcysteines after the protein has been degraded.</text>
</comment>
<dbReference type="InterPro" id="IPR017046">
    <property type="entry name" value="Prenylcysteine_Oxase1"/>
</dbReference>
<evidence type="ECO:0000256" key="8">
    <source>
        <dbReference type="ARBA" id="ARBA00039077"/>
    </source>
</evidence>
<evidence type="ECO:0000256" key="13">
    <source>
        <dbReference type="ARBA" id="ARBA00049343"/>
    </source>
</evidence>
<dbReference type="GO" id="GO:0005764">
    <property type="term" value="C:lysosome"/>
    <property type="evidence" value="ECO:0007669"/>
    <property type="project" value="UniProtKB-SubCell"/>
</dbReference>
<comment type="catalytic activity">
    <reaction evidence="11">
        <text>S-(2E,6E)-farnesyl-L-cysteine + O2 + H2O = (2E,6E)-farnesal + L-cysteine + H2O2</text>
        <dbReference type="Rhea" id="RHEA:30231"/>
        <dbReference type="ChEBI" id="CHEBI:15377"/>
        <dbReference type="ChEBI" id="CHEBI:15379"/>
        <dbReference type="ChEBI" id="CHEBI:15894"/>
        <dbReference type="ChEBI" id="CHEBI:16240"/>
        <dbReference type="ChEBI" id="CHEBI:35235"/>
        <dbReference type="ChEBI" id="CHEBI:62141"/>
        <dbReference type="EC" id="1.8.3.5"/>
    </reaction>
    <physiologicalReaction direction="left-to-right" evidence="11">
        <dbReference type="Rhea" id="RHEA:30232"/>
    </physiologicalReaction>
</comment>
<evidence type="ECO:0000313" key="16">
    <source>
        <dbReference type="Proteomes" id="UP000288216"/>
    </source>
</evidence>
<sequence length="226" mass="25049">MTCCPLFAGEFVHLYEVNYSQGSVAGHSAYDLVILATPLHPSKSPIRFHDPAQPISVHSSRYQEKVVTLVAGCLNASYFGQERSEPFRPTAITTTAHAGNLILAASIAVPVTEVPDRQPPACARVWRLLSPEPLAAAEVSRLFPSPQAVREARWLAHPRYSPSDEAPPFVLHRHLYHLNAVEWAASTMEVMAISAKNAALLARHRWYRQLEKVDQDIVTLGQKVEL</sequence>
<dbReference type="PANTHER" id="PTHR15944">
    <property type="entry name" value="FARNESYLCYSTEINE LYASE"/>
    <property type="match status" value="1"/>
</dbReference>
<evidence type="ECO:0000256" key="5">
    <source>
        <dbReference type="ARBA" id="ARBA00023002"/>
    </source>
</evidence>
<evidence type="ECO:0000256" key="2">
    <source>
        <dbReference type="ARBA" id="ARBA00004371"/>
    </source>
</evidence>
<dbReference type="OrthoDB" id="437369at2759"/>
<gene>
    <name evidence="15" type="ORF">scyTo_0021996</name>
</gene>
<evidence type="ECO:0000256" key="4">
    <source>
        <dbReference type="ARBA" id="ARBA00022827"/>
    </source>
</evidence>
<evidence type="ECO:0000256" key="7">
    <source>
        <dbReference type="ARBA" id="ARBA00023228"/>
    </source>
</evidence>
<comment type="catalytic activity">
    <reaction evidence="12">
        <text>an S-polyprenyl-L-cysteine + O2 + H2O = a polyprenal + L-cysteine + H2O2</text>
        <dbReference type="Rhea" id="RHEA:53892"/>
        <dbReference type="Rhea" id="RHEA-COMP:13675"/>
        <dbReference type="Rhea" id="RHEA-COMP:13676"/>
        <dbReference type="ChEBI" id="CHEBI:15377"/>
        <dbReference type="ChEBI" id="CHEBI:15379"/>
        <dbReference type="ChEBI" id="CHEBI:16240"/>
        <dbReference type="ChEBI" id="CHEBI:35235"/>
        <dbReference type="ChEBI" id="CHEBI:137934"/>
        <dbReference type="ChEBI" id="CHEBI:137935"/>
        <dbReference type="EC" id="1.8.3.5"/>
    </reaction>
    <physiologicalReaction direction="left-to-right" evidence="12">
        <dbReference type="Rhea" id="RHEA:53893"/>
    </physiologicalReaction>
</comment>
<keyword evidence="16" id="KW-1185">Reference proteome</keyword>
<evidence type="ECO:0000256" key="12">
    <source>
        <dbReference type="ARBA" id="ARBA00048495"/>
    </source>
</evidence>
<evidence type="ECO:0000256" key="10">
    <source>
        <dbReference type="ARBA" id="ARBA00045287"/>
    </source>
</evidence>
<keyword evidence="7" id="KW-0458">Lysosome</keyword>
<evidence type="ECO:0000313" key="15">
    <source>
        <dbReference type="EMBL" id="GCB82417.1"/>
    </source>
</evidence>
<dbReference type="PANTHER" id="PTHR15944:SF3">
    <property type="entry name" value="PRENYLCYSTEINE OXIDASE 1"/>
    <property type="match status" value="1"/>
</dbReference>
<proteinExistence type="predicted"/>
<protein>
    <recommendedName>
        <fullName evidence="9">Prenylcysteine oxidase 1</fullName>
        <ecNumber evidence="8">1.8.3.5</ecNumber>
    </recommendedName>
</protein>
<dbReference type="EMBL" id="BFAA01020774">
    <property type="protein sequence ID" value="GCB82417.1"/>
    <property type="molecule type" value="Genomic_DNA"/>
</dbReference>
<dbReference type="GO" id="GO:0030328">
    <property type="term" value="P:prenylcysteine catabolic process"/>
    <property type="evidence" value="ECO:0007669"/>
    <property type="project" value="InterPro"/>
</dbReference>
<evidence type="ECO:0000256" key="3">
    <source>
        <dbReference type="ARBA" id="ARBA00022630"/>
    </source>
</evidence>
<comment type="caution">
    <text evidence="15">The sequence shown here is derived from an EMBL/GenBank/DDBJ whole genome shotgun (WGS) entry which is preliminary data.</text>
</comment>
<keyword evidence="3" id="KW-0285">Flavoprotein</keyword>
<keyword evidence="5" id="KW-0560">Oxidoreductase</keyword>
<dbReference type="STRING" id="75743.A0A401QAS9"/>
<feature type="domain" description="Prenylcysteine lyase" evidence="14">
    <location>
        <begin position="9"/>
        <end position="215"/>
    </location>
</feature>
<organism evidence="15 16">
    <name type="scientific">Scyliorhinus torazame</name>
    <name type="common">Cloudy catshark</name>
    <name type="synonym">Catulus torazame</name>
    <dbReference type="NCBI Taxonomy" id="75743"/>
    <lineage>
        <taxon>Eukaryota</taxon>
        <taxon>Metazoa</taxon>
        <taxon>Chordata</taxon>
        <taxon>Craniata</taxon>
        <taxon>Vertebrata</taxon>
        <taxon>Chondrichthyes</taxon>
        <taxon>Elasmobranchii</taxon>
        <taxon>Galeomorphii</taxon>
        <taxon>Galeoidea</taxon>
        <taxon>Carcharhiniformes</taxon>
        <taxon>Scyliorhinidae</taxon>
        <taxon>Scyliorhinus</taxon>
    </lineage>
</organism>
<reference evidence="15 16" key="1">
    <citation type="journal article" date="2018" name="Nat. Ecol. Evol.">
        <title>Shark genomes provide insights into elasmobranch evolution and the origin of vertebrates.</title>
        <authorList>
            <person name="Hara Y"/>
            <person name="Yamaguchi K"/>
            <person name="Onimaru K"/>
            <person name="Kadota M"/>
            <person name="Koyanagi M"/>
            <person name="Keeley SD"/>
            <person name="Tatsumi K"/>
            <person name="Tanaka K"/>
            <person name="Motone F"/>
            <person name="Kageyama Y"/>
            <person name="Nozu R"/>
            <person name="Adachi N"/>
            <person name="Nishimura O"/>
            <person name="Nakagawa R"/>
            <person name="Tanegashima C"/>
            <person name="Kiyatake I"/>
            <person name="Matsumoto R"/>
            <person name="Murakumo K"/>
            <person name="Nishida K"/>
            <person name="Terakita A"/>
            <person name="Kuratani S"/>
            <person name="Sato K"/>
            <person name="Hyodo S Kuraku.S."/>
        </authorList>
    </citation>
    <scope>NUCLEOTIDE SEQUENCE [LARGE SCALE GENOMIC DNA]</scope>
</reference>